<dbReference type="AlphaFoldDB" id="A0A6V7QCG4"/>
<evidence type="ECO:0000313" key="2">
    <source>
        <dbReference type="EMBL" id="CAD1840678.1"/>
    </source>
</evidence>
<organism evidence="2">
    <name type="scientific">Ananas comosus var. bracteatus</name>
    <name type="common">red pineapple</name>
    <dbReference type="NCBI Taxonomy" id="296719"/>
    <lineage>
        <taxon>Eukaryota</taxon>
        <taxon>Viridiplantae</taxon>
        <taxon>Streptophyta</taxon>
        <taxon>Embryophyta</taxon>
        <taxon>Tracheophyta</taxon>
        <taxon>Spermatophyta</taxon>
        <taxon>Magnoliopsida</taxon>
        <taxon>Liliopsida</taxon>
        <taxon>Poales</taxon>
        <taxon>Bromeliaceae</taxon>
        <taxon>Bromelioideae</taxon>
        <taxon>Ananas</taxon>
    </lineage>
</organism>
<proteinExistence type="predicted"/>
<dbReference type="EMBL" id="LR862135">
    <property type="protein sequence ID" value="CAD1840678.1"/>
    <property type="molecule type" value="Genomic_DNA"/>
</dbReference>
<gene>
    <name evidence="2" type="ORF">CB5_LOCUS23889</name>
</gene>
<sequence length="166" mass="18521">MGGIFAAPTLREAELKSSELAMSKMHPTANDATEPERHEPSESNEVQELKEQLTTLIGVVERQANVTLLQAEALRRQDEGIRRRVRAPLSRVSGLLLAGLSLVIVPTLGRVEIPCQRHDAVEIFVPWTIASMPLCSFVHACGGRAPKPRVPEWLELRFHVRDMMLL</sequence>
<reference evidence="2" key="1">
    <citation type="submission" date="2020-07" db="EMBL/GenBank/DDBJ databases">
        <authorList>
            <person name="Lin J."/>
        </authorList>
    </citation>
    <scope>NUCLEOTIDE SEQUENCE</scope>
</reference>
<accession>A0A6V7QCG4</accession>
<evidence type="ECO:0000256" key="1">
    <source>
        <dbReference type="SAM" id="MobiDB-lite"/>
    </source>
</evidence>
<feature type="compositionally biased region" description="Basic and acidic residues" evidence="1">
    <location>
        <begin position="34"/>
        <end position="47"/>
    </location>
</feature>
<name>A0A6V7QCG4_ANACO</name>
<protein>
    <submittedName>
        <fullName evidence="2">Uncharacterized protein</fullName>
    </submittedName>
</protein>
<feature type="region of interest" description="Disordered" evidence="1">
    <location>
        <begin position="17"/>
        <end position="47"/>
    </location>
</feature>